<gene>
    <name evidence="1" type="ORF">LV84_04298</name>
</gene>
<comment type="caution">
    <text evidence="1">The sequence shown here is derived from an EMBL/GenBank/DDBJ whole genome shotgun (WGS) entry which is preliminary data.</text>
</comment>
<dbReference type="AlphaFoldDB" id="A0A2W7QLM4"/>
<protein>
    <submittedName>
        <fullName evidence="1">Uncharacterized protein</fullName>
    </submittedName>
</protein>
<dbReference type="Proteomes" id="UP000249115">
    <property type="component" value="Unassembled WGS sequence"/>
</dbReference>
<sequence>MGNYNFMESKRIREAFNELNGSAKELSIKIYNILIIDKLQK</sequence>
<evidence type="ECO:0000313" key="1">
    <source>
        <dbReference type="EMBL" id="PZX49031.1"/>
    </source>
</evidence>
<reference evidence="1 2" key="1">
    <citation type="submission" date="2018-06" db="EMBL/GenBank/DDBJ databases">
        <title>Genomic Encyclopedia of Archaeal and Bacterial Type Strains, Phase II (KMG-II): from individual species to whole genera.</title>
        <authorList>
            <person name="Goeker M."/>
        </authorList>
    </citation>
    <scope>NUCLEOTIDE SEQUENCE [LARGE SCALE GENOMIC DNA]</scope>
    <source>
        <strain evidence="1 2">DSM 22686</strain>
    </source>
</reference>
<name>A0A2W7QLM4_9BACT</name>
<dbReference type="EMBL" id="QKZU01000035">
    <property type="protein sequence ID" value="PZX49031.1"/>
    <property type="molecule type" value="Genomic_DNA"/>
</dbReference>
<accession>A0A2W7QLM4</accession>
<proteinExistence type="predicted"/>
<organism evidence="1 2">
    <name type="scientific">Algoriphagus ratkowskyi</name>
    <dbReference type="NCBI Taxonomy" id="57028"/>
    <lineage>
        <taxon>Bacteria</taxon>
        <taxon>Pseudomonadati</taxon>
        <taxon>Bacteroidota</taxon>
        <taxon>Cytophagia</taxon>
        <taxon>Cytophagales</taxon>
        <taxon>Cyclobacteriaceae</taxon>
        <taxon>Algoriphagus</taxon>
    </lineage>
</organism>
<evidence type="ECO:0000313" key="2">
    <source>
        <dbReference type="Proteomes" id="UP000249115"/>
    </source>
</evidence>